<evidence type="ECO:0000313" key="1">
    <source>
        <dbReference type="EMBL" id="MPC90109.1"/>
    </source>
</evidence>
<reference evidence="1 2" key="1">
    <citation type="submission" date="2019-05" db="EMBL/GenBank/DDBJ databases">
        <title>Another draft genome of Portunus trituberculatus and its Hox gene families provides insights of decapod evolution.</title>
        <authorList>
            <person name="Jeong J.-H."/>
            <person name="Song I."/>
            <person name="Kim S."/>
            <person name="Choi T."/>
            <person name="Kim D."/>
            <person name="Ryu S."/>
            <person name="Kim W."/>
        </authorList>
    </citation>
    <scope>NUCLEOTIDE SEQUENCE [LARGE SCALE GENOMIC DNA]</scope>
    <source>
        <tissue evidence="1">Muscle</tissue>
    </source>
</reference>
<name>A0A5B7J5U1_PORTR</name>
<dbReference type="EMBL" id="VSRR010083249">
    <property type="protein sequence ID" value="MPC90109.1"/>
    <property type="molecule type" value="Genomic_DNA"/>
</dbReference>
<keyword evidence="2" id="KW-1185">Reference proteome</keyword>
<sequence>MVRGFRCLVSSARRNYITVLGVTDVTSAGNRPPKPHLRHERLGWISCLCTYRRPLDPVDTRQWPRRLSARLTRRRRLSGGLHAAERVHSTPSVSVIHIRLNCVPKLQQMIDTGNKWENLTPNQALDAVGELVKHSTNQAVRWNNFFNSRQGELEPMKDYFQRCSAEAAEYDFLYPMCEGDLSNFMLLRKLVLGLSDPVLKKVFQGCAAFTSGGK</sequence>
<dbReference type="Proteomes" id="UP000324222">
    <property type="component" value="Unassembled WGS sequence"/>
</dbReference>
<gene>
    <name evidence="1" type="ORF">E2C01_085078</name>
</gene>
<accession>A0A5B7J5U1</accession>
<comment type="caution">
    <text evidence="1">The sequence shown here is derived from an EMBL/GenBank/DDBJ whole genome shotgun (WGS) entry which is preliminary data.</text>
</comment>
<proteinExistence type="predicted"/>
<organism evidence="1 2">
    <name type="scientific">Portunus trituberculatus</name>
    <name type="common">Swimming crab</name>
    <name type="synonym">Neptunus trituberculatus</name>
    <dbReference type="NCBI Taxonomy" id="210409"/>
    <lineage>
        <taxon>Eukaryota</taxon>
        <taxon>Metazoa</taxon>
        <taxon>Ecdysozoa</taxon>
        <taxon>Arthropoda</taxon>
        <taxon>Crustacea</taxon>
        <taxon>Multicrustacea</taxon>
        <taxon>Malacostraca</taxon>
        <taxon>Eumalacostraca</taxon>
        <taxon>Eucarida</taxon>
        <taxon>Decapoda</taxon>
        <taxon>Pleocyemata</taxon>
        <taxon>Brachyura</taxon>
        <taxon>Eubrachyura</taxon>
        <taxon>Portunoidea</taxon>
        <taxon>Portunidae</taxon>
        <taxon>Portuninae</taxon>
        <taxon>Portunus</taxon>
    </lineage>
</organism>
<protein>
    <submittedName>
        <fullName evidence="1">Uncharacterized protein</fullName>
    </submittedName>
</protein>
<dbReference type="AlphaFoldDB" id="A0A5B7J5U1"/>
<evidence type="ECO:0000313" key="2">
    <source>
        <dbReference type="Proteomes" id="UP000324222"/>
    </source>
</evidence>